<dbReference type="InterPro" id="IPR014756">
    <property type="entry name" value="Ig_E-set"/>
</dbReference>
<evidence type="ECO:0000256" key="4">
    <source>
        <dbReference type="SAM" id="Phobius"/>
    </source>
</evidence>
<dbReference type="EMBL" id="CP035806">
    <property type="protein sequence ID" value="QBE47842.1"/>
    <property type="molecule type" value="Genomic_DNA"/>
</dbReference>
<dbReference type="AlphaFoldDB" id="A0A4P6KCE2"/>
<feature type="compositionally biased region" description="Basic and acidic residues" evidence="3">
    <location>
        <begin position="159"/>
        <end position="174"/>
    </location>
</feature>
<proteinExistence type="predicted"/>
<evidence type="ECO:0000313" key="7">
    <source>
        <dbReference type="EMBL" id="QBE47842.1"/>
    </source>
</evidence>
<evidence type="ECO:0000259" key="6">
    <source>
        <dbReference type="Pfam" id="PF04234"/>
    </source>
</evidence>
<protein>
    <submittedName>
        <fullName evidence="7">Copper resistance protein CopC</fullName>
    </submittedName>
</protein>
<feature type="region of interest" description="Disordered" evidence="3">
    <location>
        <begin position="220"/>
        <end position="247"/>
    </location>
</feature>
<keyword evidence="2" id="KW-0186">Copper</keyword>
<dbReference type="GO" id="GO:0042597">
    <property type="term" value="C:periplasmic space"/>
    <property type="evidence" value="ECO:0007669"/>
    <property type="project" value="InterPro"/>
</dbReference>
<reference evidence="7 8" key="1">
    <citation type="submission" date="2019-02" db="EMBL/GenBank/DDBJ databases">
        <authorList>
            <person name="Sun L."/>
            <person name="Pan D."/>
            <person name="Wu X."/>
        </authorList>
    </citation>
    <scope>NUCLEOTIDE SEQUENCE [LARGE SCALE GENOMIC DNA]</scope>
    <source>
        <strain evidence="7 8">JW-1</strain>
    </source>
</reference>
<keyword evidence="8" id="KW-1185">Reference proteome</keyword>
<dbReference type="GO" id="GO:0005507">
    <property type="term" value="F:copper ion binding"/>
    <property type="evidence" value="ECO:0007669"/>
    <property type="project" value="InterPro"/>
</dbReference>
<evidence type="ECO:0000256" key="2">
    <source>
        <dbReference type="ARBA" id="ARBA00023008"/>
    </source>
</evidence>
<keyword evidence="4" id="KW-0472">Membrane</keyword>
<evidence type="ECO:0000256" key="1">
    <source>
        <dbReference type="ARBA" id="ARBA00022729"/>
    </source>
</evidence>
<evidence type="ECO:0000256" key="5">
    <source>
        <dbReference type="SAM" id="SignalP"/>
    </source>
</evidence>
<name>A0A4P6KCE2_9MICO</name>
<feature type="chain" id="PRO_5020397973" evidence="5">
    <location>
        <begin position="41"/>
        <end position="247"/>
    </location>
</feature>
<feature type="transmembrane region" description="Helical" evidence="4">
    <location>
        <begin position="196"/>
        <end position="219"/>
    </location>
</feature>
<evidence type="ECO:0000256" key="3">
    <source>
        <dbReference type="SAM" id="MobiDB-lite"/>
    </source>
</evidence>
<keyword evidence="4" id="KW-1133">Transmembrane helix</keyword>
<dbReference type="RefSeq" id="WP_130108993.1">
    <property type="nucleotide sequence ID" value="NZ_CP035806.1"/>
</dbReference>
<dbReference type="Pfam" id="PF04234">
    <property type="entry name" value="CopC"/>
    <property type="match status" value="1"/>
</dbReference>
<keyword evidence="4" id="KW-0812">Transmembrane</keyword>
<evidence type="ECO:0000313" key="8">
    <source>
        <dbReference type="Proteomes" id="UP000289260"/>
    </source>
</evidence>
<accession>A0A4P6KCE2</accession>
<keyword evidence="1 5" id="KW-0732">Signal</keyword>
<dbReference type="KEGG" id="ltr:EVS81_02520"/>
<dbReference type="InterPro" id="IPR007348">
    <property type="entry name" value="CopC_dom"/>
</dbReference>
<gene>
    <name evidence="7" type="ORF">EVS81_02520</name>
</gene>
<dbReference type="InterPro" id="IPR014755">
    <property type="entry name" value="Cu-Rt/internalin_Ig-like"/>
</dbReference>
<dbReference type="Gene3D" id="2.60.40.1220">
    <property type="match status" value="1"/>
</dbReference>
<dbReference type="Proteomes" id="UP000289260">
    <property type="component" value="Chromosome"/>
</dbReference>
<dbReference type="GO" id="GO:0046688">
    <property type="term" value="P:response to copper ion"/>
    <property type="evidence" value="ECO:0007669"/>
    <property type="project" value="InterPro"/>
</dbReference>
<feature type="region of interest" description="Disordered" evidence="3">
    <location>
        <begin position="135"/>
        <end position="193"/>
    </location>
</feature>
<feature type="signal peptide" evidence="5">
    <location>
        <begin position="1"/>
        <end position="40"/>
    </location>
</feature>
<dbReference type="OrthoDB" id="5242236at2"/>
<dbReference type="SUPFAM" id="SSF81296">
    <property type="entry name" value="E set domains"/>
    <property type="match status" value="1"/>
</dbReference>
<organism evidence="7 8">
    <name type="scientific">Leucobacter triazinivorans</name>
    <dbReference type="NCBI Taxonomy" id="1784719"/>
    <lineage>
        <taxon>Bacteria</taxon>
        <taxon>Bacillati</taxon>
        <taxon>Actinomycetota</taxon>
        <taxon>Actinomycetes</taxon>
        <taxon>Micrococcales</taxon>
        <taxon>Microbacteriaceae</taxon>
        <taxon>Leucobacter</taxon>
    </lineage>
</organism>
<feature type="domain" description="CopC" evidence="6">
    <location>
        <begin position="55"/>
        <end position="133"/>
    </location>
</feature>
<sequence length="247" mass="24693">MSRTRTTRPPLARPAAAALLVGAAAFAAFPALGTAAPAYAHDQLVDTVLELDPADGSAEAVRLTFSNSIIEVGTEVVVTAPDGSDATDGEPLVEGPEVTQALQSDLTPGAYSGAWRVVSSDGHPIEGMFTLTVPERGEPTIGDAEAPAEADGAESAASEDGHEHADDGHEHAESTDATTEEAAGDTGSPEQSGAPVGAVIAVIVGGAAVIAGGITAATVGHRRRAKGMAAAADPQGETSNEDREGRA</sequence>